<reference evidence="3" key="1">
    <citation type="journal article" date="2019" name="Int. J. Syst. Evol. Microbiol.">
        <title>The Global Catalogue of Microorganisms (GCM) 10K type strain sequencing project: providing services to taxonomists for standard genome sequencing and annotation.</title>
        <authorList>
            <consortium name="The Broad Institute Genomics Platform"/>
            <consortium name="The Broad Institute Genome Sequencing Center for Infectious Disease"/>
            <person name="Wu L."/>
            <person name="Ma J."/>
        </authorList>
    </citation>
    <scope>NUCLEOTIDE SEQUENCE [LARGE SCALE GENOMIC DNA]</scope>
    <source>
        <strain evidence="3">JCM 17630</strain>
    </source>
</reference>
<evidence type="ECO:0000256" key="1">
    <source>
        <dbReference type="SAM" id="Phobius"/>
    </source>
</evidence>
<keyword evidence="1" id="KW-0472">Membrane</keyword>
<protein>
    <submittedName>
        <fullName evidence="2">Uncharacterized protein</fullName>
    </submittedName>
</protein>
<comment type="caution">
    <text evidence="2">The sequence shown here is derived from an EMBL/GenBank/DDBJ whole genome shotgun (WGS) entry which is preliminary data.</text>
</comment>
<gene>
    <name evidence="2" type="ORF">GCM10022291_30600</name>
</gene>
<keyword evidence="1" id="KW-1133">Transmembrane helix</keyword>
<organism evidence="2 3">
    <name type="scientific">Postechiella marina</name>
    <dbReference type="NCBI Taxonomy" id="943941"/>
    <lineage>
        <taxon>Bacteria</taxon>
        <taxon>Pseudomonadati</taxon>
        <taxon>Bacteroidota</taxon>
        <taxon>Flavobacteriia</taxon>
        <taxon>Flavobacteriales</taxon>
        <taxon>Flavobacteriaceae</taxon>
        <taxon>Postechiella</taxon>
    </lineage>
</organism>
<dbReference type="EMBL" id="BAABCA010000006">
    <property type="protein sequence ID" value="GAA4238780.1"/>
    <property type="molecule type" value="Genomic_DNA"/>
</dbReference>
<evidence type="ECO:0000313" key="2">
    <source>
        <dbReference type="EMBL" id="GAA4238780.1"/>
    </source>
</evidence>
<sequence>MVDFLMFFLNSKLIDTLSNSGKKAKAVCTSCLISIGIIFTGFWSLGMLSTNKNESIINKLNTIAFLLVRIDLYNKIRKRILCFEYEFDF</sequence>
<keyword evidence="3" id="KW-1185">Reference proteome</keyword>
<dbReference type="Proteomes" id="UP001501496">
    <property type="component" value="Unassembled WGS sequence"/>
</dbReference>
<accession>A0ABP8CFW1</accession>
<proteinExistence type="predicted"/>
<keyword evidence="1" id="KW-0812">Transmembrane</keyword>
<evidence type="ECO:0000313" key="3">
    <source>
        <dbReference type="Proteomes" id="UP001501496"/>
    </source>
</evidence>
<name>A0ABP8CFW1_9FLAO</name>
<feature type="transmembrane region" description="Helical" evidence="1">
    <location>
        <begin position="26"/>
        <end position="44"/>
    </location>
</feature>